<proteinExistence type="predicted"/>
<dbReference type="PROSITE" id="PS00194">
    <property type="entry name" value="THIOREDOXIN_1"/>
    <property type="match status" value="1"/>
</dbReference>
<feature type="chain" id="PRO_5030072623" evidence="5">
    <location>
        <begin position="19"/>
        <end position="819"/>
    </location>
</feature>
<dbReference type="EMBL" id="QRJR01000013">
    <property type="protein sequence ID" value="RHH44375.1"/>
    <property type="molecule type" value="Genomic_DNA"/>
</dbReference>
<dbReference type="Gene3D" id="3.40.30.10">
    <property type="entry name" value="Glutaredoxin"/>
    <property type="match status" value="1"/>
</dbReference>
<evidence type="ECO:0000313" key="7">
    <source>
        <dbReference type="EMBL" id="RHH44375.1"/>
    </source>
</evidence>
<dbReference type="PROSITE" id="PS51352">
    <property type="entry name" value="THIOREDOXIN_2"/>
    <property type="match status" value="1"/>
</dbReference>
<dbReference type="InterPro" id="IPR012336">
    <property type="entry name" value="Thioredoxin-like_fold"/>
</dbReference>
<dbReference type="InterPro" id="IPR017937">
    <property type="entry name" value="Thioredoxin_CS"/>
</dbReference>
<keyword evidence="4" id="KW-0676">Redox-active center</keyword>
<gene>
    <name evidence="7" type="ORF">DW206_15270</name>
</gene>
<organism evidence="7 8">
    <name type="scientific">Bacteroides ovatus</name>
    <dbReference type="NCBI Taxonomy" id="28116"/>
    <lineage>
        <taxon>Bacteria</taxon>
        <taxon>Pseudomonadati</taxon>
        <taxon>Bacteroidota</taxon>
        <taxon>Bacteroidia</taxon>
        <taxon>Bacteroidales</taxon>
        <taxon>Bacteroidaceae</taxon>
        <taxon>Bacteroides</taxon>
    </lineage>
</organism>
<reference evidence="7 8" key="1">
    <citation type="submission" date="2018-08" db="EMBL/GenBank/DDBJ databases">
        <title>A genome reference for cultivated species of the human gut microbiota.</title>
        <authorList>
            <person name="Zou Y."/>
            <person name="Xue W."/>
            <person name="Luo G."/>
        </authorList>
    </citation>
    <scope>NUCLEOTIDE SEQUENCE [LARGE SCALE GENOMIC DNA]</scope>
    <source>
        <strain evidence="7 8">AM17-48</strain>
    </source>
</reference>
<feature type="domain" description="Thioredoxin" evidence="6">
    <location>
        <begin position="671"/>
        <end position="815"/>
    </location>
</feature>
<sequence>MKTTLFCILLLLSGIVSAQTIDHPSFKARSGSISNITRIERTAENTRVYIHAIFRPHWWIMEDGDTYLEDAATGKKYLFKSAEGIELKKEVYMPDSGTMDYVLVFEPLPSETQTIHFLNPTDPEGNIYDISLVPQKKKDSSPLATIKGNWFKTDGSGSWQYGVYDSISILNNRIYTNENIRKKGKRIEMTLKDRESQEEMTLSFTPQKDGTCKIQQKGAEELVYSKERTPITQVAAEPDFKQFFRQDSTYLQGYINGYDPRLGFDTGLIYLSNELTREDYPTVIQIAPNGSFSCRFIINHPIESSVVLGHNWIPFYIEPGQTLTMYIDWEAVMARSRARDHYFPIRNTAYMGPSASLSYLLKDFDNLITYRYEDLSKSQKTLTPDQYKEHMKPIIAQWKQVADSVSQIYQPSLKAVHLIKNKVDLQAGSMLFDFLMSRDYYAKQDSTNQVLKVKEDDSYYSFLKDMPLNDIAVLANTNASTFINRFEYMDLFRKAYPGLSFSLSDSIDCTYPEKSLLTFLKEKGVKLNDEQEKIRLKQEKLAGTSAKIIIKEVIDENKKIASLYEKEQKLVQEYETLYSKETKTKEKSQQDKDRSAINMNRKYNFKKDSIIAQLYPIPNPLLWQIAKVRSLNFDLGNIKDSQIAHEYVDSIKQIFTEPFLAAEAERVLEKTHPKDRARSYQLPEGKATEVFRNIIKNHSGKVLFVDFWATTCGPCRAGIEATADLRKKYKDHPEFQFIYITSQKDSPEKDYQKYVEKNLKGEACYYVSEAEFNYLRQLFQFNGIPHYELVEKDGSISKERLSSYNIRKYLDNHFEGKAE</sequence>
<evidence type="ECO:0000256" key="3">
    <source>
        <dbReference type="ARBA" id="ARBA00023157"/>
    </source>
</evidence>
<dbReference type="InterPro" id="IPR013766">
    <property type="entry name" value="Thioredoxin_domain"/>
</dbReference>
<keyword evidence="5" id="KW-0732">Signal</keyword>
<dbReference type="InterPro" id="IPR050553">
    <property type="entry name" value="Thioredoxin_ResA/DsbE_sf"/>
</dbReference>
<dbReference type="AlphaFoldDB" id="A0A3A9H518"/>
<comment type="subcellular location">
    <subcellularLocation>
        <location evidence="1">Cell envelope</location>
    </subcellularLocation>
</comment>
<evidence type="ECO:0000256" key="2">
    <source>
        <dbReference type="ARBA" id="ARBA00022748"/>
    </source>
</evidence>
<dbReference type="SUPFAM" id="SSF52833">
    <property type="entry name" value="Thioredoxin-like"/>
    <property type="match status" value="1"/>
</dbReference>
<evidence type="ECO:0000313" key="8">
    <source>
        <dbReference type="Proteomes" id="UP000283329"/>
    </source>
</evidence>
<dbReference type="PANTHER" id="PTHR42852">
    <property type="entry name" value="THIOL:DISULFIDE INTERCHANGE PROTEIN DSBE"/>
    <property type="match status" value="1"/>
</dbReference>
<evidence type="ECO:0000256" key="5">
    <source>
        <dbReference type="SAM" id="SignalP"/>
    </source>
</evidence>
<protein>
    <submittedName>
        <fullName evidence="7">Thiol:disulfide interchange protein</fullName>
    </submittedName>
</protein>
<accession>A0A3A9H518</accession>
<name>A0A3A9H518_BACOV</name>
<dbReference type="GO" id="GO:0017004">
    <property type="term" value="P:cytochrome complex assembly"/>
    <property type="evidence" value="ECO:0007669"/>
    <property type="project" value="UniProtKB-KW"/>
</dbReference>
<evidence type="ECO:0000259" key="6">
    <source>
        <dbReference type="PROSITE" id="PS51352"/>
    </source>
</evidence>
<dbReference type="RefSeq" id="WP_117610771.1">
    <property type="nucleotide sequence ID" value="NZ_BAABYV010000001.1"/>
</dbReference>
<keyword evidence="2" id="KW-0201">Cytochrome c-type biogenesis</keyword>
<evidence type="ECO:0000256" key="1">
    <source>
        <dbReference type="ARBA" id="ARBA00004196"/>
    </source>
</evidence>
<dbReference type="GO" id="GO:0030313">
    <property type="term" value="C:cell envelope"/>
    <property type="evidence" value="ECO:0007669"/>
    <property type="project" value="UniProtKB-SubCell"/>
</dbReference>
<dbReference type="CDD" id="cd02966">
    <property type="entry name" value="TlpA_like_family"/>
    <property type="match status" value="1"/>
</dbReference>
<dbReference type="Proteomes" id="UP000283329">
    <property type="component" value="Unassembled WGS sequence"/>
</dbReference>
<evidence type="ECO:0000256" key="4">
    <source>
        <dbReference type="ARBA" id="ARBA00023284"/>
    </source>
</evidence>
<feature type="signal peptide" evidence="5">
    <location>
        <begin position="1"/>
        <end position="18"/>
    </location>
</feature>
<dbReference type="PANTHER" id="PTHR42852:SF6">
    <property type="entry name" value="THIOL:DISULFIDE INTERCHANGE PROTEIN DSBE"/>
    <property type="match status" value="1"/>
</dbReference>
<dbReference type="Pfam" id="PF13905">
    <property type="entry name" value="Thioredoxin_8"/>
    <property type="match status" value="1"/>
</dbReference>
<dbReference type="InterPro" id="IPR036249">
    <property type="entry name" value="Thioredoxin-like_sf"/>
</dbReference>
<keyword evidence="3" id="KW-1015">Disulfide bond</keyword>
<comment type="caution">
    <text evidence="7">The sequence shown here is derived from an EMBL/GenBank/DDBJ whole genome shotgun (WGS) entry which is preliminary data.</text>
</comment>